<dbReference type="EMBL" id="CP019791">
    <property type="protein sequence ID" value="AQT70043.1"/>
    <property type="molecule type" value="Genomic_DNA"/>
</dbReference>
<evidence type="ECO:0000313" key="3">
    <source>
        <dbReference type="EMBL" id="AQT69540.1"/>
    </source>
</evidence>
<dbReference type="EMBL" id="CP019791">
    <property type="protein sequence ID" value="AQT69788.1"/>
    <property type="molecule type" value="Genomic_DNA"/>
</dbReference>
<reference evidence="7" key="1">
    <citation type="submission" date="2017-02" db="EMBL/GenBank/DDBJ databases">
        <title>Comparative genomics and description of representatives of a novel lineage of planctomycetes thriving in anoxic sediments.</title>
        <authorList>
            <person name="Spring S."/>
            <person name="Bunk B."/>
            <person name="Sproer C."/>
        </authorList>
    </citation>
    <scope>NUCLEOTIDE SEQUENCE [LARGE SCALE GENOMIC DNA]</scope>
    <source>
        <strain evidence="7">ST-NAGAB-D1</strain>
    </source>
</reference>
<dbReference type="KEGG" id="alus:STSP2_02985"/>
<sequence>MIGQPRASQRYKPQQQPTNTALTSKIIELAKEHQSYGYRFITAKLRQHGWRVNHKRVQRIWRKEALQVPHRRKGRKTKGNSDNSCSVQKADYKDHVWTYDFVSDQSEDGRSLKFLTVLDEFTRESLTIEVGRSIKSGDVVETLEYLFAVRGVPGFIRSDNGPEFVASAIKKKLGKKNVETLYIEKGQPWENGFIESFNGKFRDEVLNRELFYSVKEAKVIVEQWRMEYNNHRPHSGLDYATPAEFAATCIASASPTAQLQQYTTDEKDNSLTVAGT</sequence>
<dbReference type="InterPro" id="IPR048020">
    <property type="entry name" value="Transpos_IS3"/>
</dbReference>
<dbReference type="GO" id="GO:0003676">
    <property type="term" value="F:nucleic acid binding"/>
    <property type="evidence" value="ECO:0007669"/>
    <property type="project" value="InterPro"/>
</dbReference>
<dbReference type="Pfam" id="PF13683">
    <property type="entry name" value="rve_3"/>
    <property type="match status" value="1"/>
</dbReference>
<dbReference type="Proteomes" id="UP000189674">
    <property type="component" value="Chromosome"/>
</dbReference>
<accession>A0A1U9NMG6</accession>
<dbReference type="GO" id="GO:0015074">
    <property type="term" value="P:DNA integration"/>
    <property type="evidence" value="ECO:0007669"/>
    <property type="project" value="InterPro"/>
</dbReference>
<proteinExistence type="predicted"/>
<dbReference type="EMBL" id="CP019791">
    <property type="protein sequence ID" value="AQT69103.1"/>
    <property type="molecule type" value="Genomic_DNA"/>
</dbReference>
<dbReference type="InterPro" id="IPR012337">
    <property type="entry name" value="RNaseH-like_sf"/>
</dbReference>
<evidence type="ECO:0000313" key="2">
    <source>
        <dbReference type="EMBL" id="AQT69103.1"/>
    </source>
</evidence>
<dbReference type="AlphaFoldDB" id="A0A1U9NMG6"/>
<dbReference type="KEGG" id="alus:STSP2_02290"/>
<feature type="domain" description="Integrase catalytic" evidence="1">
    <location>
        <begin position="89"/>
        <end position="250"/>
    </location>
</feature>
<protein>
    <submittedName>
        <fullName evidence="2">Putative transposase OrfB</fullName>
    </submittedName>
</protein>
<keyword evidence="7" id="KW-1185">Reference proteome</keyword>
<dbReference type="KEGG" id="alus:STSP2_03245"/>
<dbReference type="Pfam" id="PF13276">
    <property type="entry name" value="HTH_21"/>
    <property type="match status" value="1"/>
</dbReference>
<evidence type="ECO:0000313" key="4">
    <source>
        <dbReference type="EMBL" id="AQT69788.1"/>
    </source>
</evidence>
<evidence type="ECO:0000313" key="5">
    <source>
        <dbReference type="EMBL" id="AQT69823.1"/>
    </source>
</evidence>
<dbReference type="EMBL" id="CP019791">
    <property type="protein sequence ID" value="AQT69823.1"/>
    <property type="molecule type" value="Genomic_DNA"/>
</dbReference>
<dbReference type="NCBIfam" id="NF033516">
    <property type="entry name" value="transpos_IS3"/>
    <property type="match status" value="1"/>
</dbReference>
<dbReference type="InterPro" id="IPR036397">
    <property type="entry name" value="RNaseH_sf"/>
</dbReference>
<gene>
    <name evidence="2" type="ORF">STSP2_02290</name>
    <name evidence="3" type="ORF">STSP2_02732</name>
    <name evidence="4" type="ORF">STSP2_02985</name>
    <name evidence="5" type="ORF">STSP2_03020</name>
    <name evidence="6" type="ORF">STSP2_03245</name>
</gene>
<dbReference type="EMBL" id="CP019791">
    <property type="protein sequence ID" value="AQT69540.1"/>
    <property type="molecule type" value="Genomic_DNA"/>
</dbReference>
<name>A0A1U9NMG6_9BACT</name>
<dbReference type="PANTHER" id="PTHR47515:SF1">
    <property type="entry name" value="BLR2054 PROTEIN"/>
    <property type="match status" value="1"/>
</dbReference>
<dbReference type="SUPFAM" id="SSF53098">
    <property type="entry name" value="Ribonuclease H-like"/>
    <property type="match status" value="1"/>
</dbReference>
<dbReference type="InterPro" id="IPR001584">
    <property type="entry name" value="Integrase_cat-core"/>
</dbReference>
<reference evidence="2" key="2">
    <citation type="submission" date="2017-02" db="EMBL/GenBank/DDBJ databases">
        <title>Comparative genomics and description of representatives of a novel lineage of planctomycetes thriving in anoxic sediments.</title>
        <authorList>
            <person name="Spring S."/>
            <person name="Bunk B."/>
            <person name="Sproer C."/>
            <person name="Klenk H.-P."/>
        </authorList>
    </citation>
    <scope>NUCLEOTIDE SEQUENCE [LARGE SCALE GENOMIC DNA]</scope>
    <source>
        <strain evidence="2">ST-NAGAB-D1</strain>
    </source>
</reference>
<dbReference type="KEGG" id="alus:STSP2_03020"/>
<dbReference type="PANTHER" id="PTHR47515">
    <property type="entry name" value="LOW CALCIUM RESPONSE LOCUS PROTEIN T"/>
    <property type="match status" value="1"/>
</dbReference>
<organism evidence="2 7">
    <name type="scientific">Anaerohalosphaera lusitana</name>
    <dbReference type="NCBI Taxonomy" id="1936003"/>
    <lineage>
        <taxon>Bacteria</taxon>
        <taxon>Pseudomonadati</taxon>
        <taxon>Planctomycetota</taxon>
        <taxon>Phycisphaerae</taxon>
        <taxon>Sedimentisphaerales</taxon>
        <taxon>Anaerohalosphaeraceae</taxon>
        <taxon>Anaerohalosphaera</taxon>
    </lineage>
</organism>
<evidence type="ECO:0000313" key="6">
    <source>
        <dbReference type="EMBL" id="AQT70043.1"/>
    </source>
</evidence>
<dbReference type="KEGG" id="alus:STSP2_02732"/>
<dbReference type="PROSITE" id="PS50994">
    <property type="entry name" value="INTEGRASE"/>
    <property type="match status" value="1"/>
</dbReference>
<dbReference type="Gene3D" id="3.30.420.10">
    <property type="entry name" value="Ribonuclease H-like superfamily/Ribonuclease H"/>
    <property type="match status" value="1"/>
</dbReference>
<dbReference type="InterPro" id="IPR025948">
    <property type="entry name" value="HTH-like_dom"/>
</dbReference>
<evidence type="ECO:0000313" key="7">
    <source>
        <dbReference type="Proteomes" id="UP000189674"/>
    </source>
</evidence>
<evidence type="ECO:0000259" key="1">
    <source>
        <dbReference type="PROSITE" id="PS50994"/>
    </source>
</evidence>